<evidence type="ECO:0000313" key="2">
    <source>
        <dbReference type="EMBL" id="MFC0523251.1"/>
    </source>
</evidence>
<reference evidence="2 3" key="1">
    <citation type="submission" date="2024-09" db="EMBL/GenBank/DDBJ databases">
        <authorList>
            <person name="Sun Q."/>
            <person name="Mori K."/>
        </authorList>
    </citation>
    <scope>NUCLEOTIDE SEQUENCE [LARGE SCALE GENOMIC DNA]</scope>
    <source>
        <strain evidence="2 3">NCAIM B.02529</strain>
    </source>
</reference>
<keyword evidence="1" id="KW-0812">Transmembrane</keyword>
<gene>
    <name evidence="2" type="ORF">ACFFGV_06530</name>
</gene>
<keyword evidence="1" id="KW-1133">Transmembrane helix</keyword>
<evidence type="ECO:0000313" key="3">
    <source>
        <dbReference type="Proteomes" id="UP001589836"/>
    </source>
</evidence>
<sequence>MKNIMLLAVMFMIGLISVGAAFVLPVPTWTEWTLLAFGSAFNILTVIAFMLTIGIEQVERK</sequence>
<feature type="transmembrane region" description="Helical" evidence="1">
    <location>
        <begin position="32"/>
        <end position="55"/>
    </location>
</feature>
<dbReference type="EMBL" id="JBHLTP010000003">
    <property type="protein sequence ID" value="MFC0523251.1"/>
    <property type="molecule type" value="Genomic_DNA"/>
</dbReference>
<keyword evidence="1" id="KW-0472">Membrane</keyword>
<accession>A0ABV6LLF8</accession>
<dbReference type="RefSeq" id="WP_377345794.1">
    <property type="nucleotide sequence ID" value="NZ_JBHLTP010000003.1"/>
</dbReference>
<keyword evidence="3" id="KW-1185">Reference proteome</keyword>
<dbReference type="Proteomes" id="UP001589836">
    <property type="component" value="Unassembled WGS sequence"/>
</dbReference>
<organism evidence="2 3">
    <name type="scientific">Pontibacillus salicampi</name>
    <dbReference type="NCBI Taxonomy" id="1449801"/>
    <lineage>
        <taxon>Bacteria</taxon>
        <taxon>Bacillati</taxon>
        <taxon>Bacillota</taxon>
        <taxon>Bacilli</taxon>
        <taxon>Bacillales</taxon>
        <taxon>Bacillaceae</taxon>
        <taxon>Pontibacillus</taxon>
    </lineage>
</organism>
<feature type="transmembrane region" description="Helical" evidence="1">
    <location>
        <begin position="7"/>
        <end position="26"/>
    </location>
</feature>
<comment type="caution">
    <text evidence="2">The sequence shown here is derived from an EMBL/GenBank/DDBJ whole genome shotgun (WGS) entry which is preliminary data.</text>
</comment>
<name>A0ABV6LLF8_9BACI</name>
<evidence type="ECO:0000256" key="1">
    <source>
        <dbReference type="SAM" id="Phobius"/>
    </source>
</evidence>
<proteinExistence type="predicted"/>
<protein>
    <submittedName>
        <fullName evidence="2">Uncharacterized protein</fullName>
    </submittedName>
</protein>